<accession>B0C070</accession>
<dbReference type="EMBL" id="CP000828">
    <property type="protein sequence ID" value="ABW28417.1"/>
    <property type="molecule type" value="Genomic_DNA"/>
</dbReference>
<protein>
    <submittedName>
        <fullName evidence="1">Uncharacterized protein</fullName>
    </submittedName>
</protein>
<organism evidence="1 2">
    <name type="scientific">Acaryochloris marina (strain MBIC 11017)</name>
    <dbReference type="NCBI Taxonomy" id="329726"/>
    <lineage>
        <taxon>Bacteria</taxon>
        <taxon>Bacillati</taxon>
        <taxon>Cyanobacteriota</taxon>
        <taxon>Cyanophyceae</taxon>
        <taxon>Acaryochloridales</taxon>
        <taxon>Acaryochloridaceae</taxon>
        <taxon>Acaryochloris</taxon>
    </lineage>
</organism>
<dbReference type="AlphaFoldDB" id="B0C070"/>
<reference evidence="1 2" key="1">
    <citation type="journal article" date="2008" name="Proc. Natl. Acad. Sci. U.S.A.">
        <title>Niche adaptation and genome expansion in the chlorophyll d-producing cyanobacterium Acaryochloris marina.</title>
        <authorList>
            <person name="Swingley W.D."/>
            <person name="Chen M."/>
            <person name="Cheung P.C."/>
            <person name="Conrad A.L."/>
            <person name="Dejesa L.C."/>
            <person name="Hao J."/>
            <person name="Honchak B.M."/>
            <person name="Karbach L.E."/>
            <person name="Kurdoglu A."/>
            <person name="Lahiri S."/>
            <person name="Mastrian S.D."/>
            <person name="Miyashita H."/>
            <person name="Page L."/>
            <person name="Ramakrishna P."/>
            <person name="Satoh S."/>
            <person name="Sattley W.M."/>
            <person name="Shimada Y."/>
            <person name="Taylor H.L."/>
            <person name="Tomo T."/>
            <person name="Tsuchiya T."/>
            <person name="Wang Z.T."/>
            <person name="Raymond J."/>
            <person name="Mimuro M."/>
            <person name="Blankenship R.E."/>
            <person name="Touchman J.W."/>
        </authorList>
    </citation>
    <scope>NUCLEOTIDE SEQUENCE [LARGE SCALE GENOMIC DNA]</scope>
    <source>
        <strain evidence="2">MBIC 11017</strain>
    </source>
</reference>
<evidence type="ECO:0000313" key="1">
    <source>
        <dbReference type="EMBL" id="ABW28417.1"/>
    </source>
</evidence>
<sequence>MPTALCPLIFYVKPLNKLQKYQIYTQLVKTMPDGWLEQSSERTVCHCWIR</sequence>
<dbReference type="Proteomes" id="UP000000268">
    <property type="component" value="Chromosome"/>
</dbReference>
<evidence type="ECO:0000313" key="2">
    <source>
        <dbReference type="Proteomes" id="UP000000268"/>
    </source>
</evidence>
<name>B0C070_ACAM1</name>
<keyword evidence="2" id="KW-1185">Reference proteome</keyword>
<dbReference type="STRING" id="329726.AM1_3423"/>
<gene>
    <name evidence="1" type="ordered locus">AM1_3423</name>
</gene>
<proteinExistence type="predicted"/>
<dbReference type="KEGG" id="amr:AM1_3423"/>
<dbReference type="HOGENOM" id="CLU_3113309_0_0_3"/>